<dbReference type="InterPro" id="IPR003675">
    <property type="entry name" value="Rce1/LyrA-like_dom"/>
</dbReference>
<feature type="transmembrane region" description="Helical" evidence="1">
    <location>
        <begin position="203"/>
        <end position="222"/>
    </location>
</feature>
<proteinExistence type="predicted"/>
<dbReference type="EMBL" id="AGCI01000102">
    <property type="protein sequence ID" value="EHM38493.1"/>
    <property type="molecule type" value="Genomic_DNA"/>
</dbReference>
<sequence length="305" mass="34022">MRAFSFTEARFSEQLNNFPVLSFGFNYKILRELPMWGALAASLAVLSFQRQLSAFLLLSATALAFSQGILNFNALGFMAVVALAGIARHRWENQQKGGFNSEVLLVLAAVVLFLHLVPGFNNPKILDKVIAGPHSAPFSMYYNFDKALVPFILLLALPTLFRTSTTASRPYWNWLLLGISVPALLLIAVALGGLRIELHQPSWIWQFALANLFFVSLAEEALFRGYLQQRLSGWLGHLPALLITAVIFGLAHYAGGWLMVVFAGLAGVIYGIAWMWSGRLWVATLFHFGLNLIHLLFFTYPMYHA</sequence>
<feature type="domain" description="CAAX prenyl protease 2/Lysostaphin resistance protein A-like" evidence="2">
    <location>
        <begin position="202"/>
        <end position="293"/>
    </location>
</feature>
<evidence type="ECO:0000313" key="4">
    <source>
        <dbReference type="Proteomes" id="UP000005959"/>
    </source>
</evidence>
<gene>
    <name evidence="3" type="ORF">HMPREF0454_04373</name>
</gene>
<evidence type="ECO:0000259" key="2">
    <source>
        <dbReference type="Pfam" id="PF02517"/>
    </source>
</evidence>
<feature type="transmembrane region" description="Helical" evidence="1">
    <location>
        <begin position="140"/>
        <end position="160"/>
    </location>
</feature>
<feature type="transmembrane region" description="Helical" evidence="1">
    <location>
        <begin position="69"/>
        <end position="87"/>
    </location>
</feature>
<feature type="transmembrane region" description="Helical" evidence="1">
    <location>
        <begin position="172"/>
        <end position="191"/>
    </location>
</feature>
<reference evidence="3 4" key="1">
    <citation type="submission" date="2011-08" db="EMBL/GenBank/DDBJ databases">
        <authorList>
            <person name="Weinstock G."/>
            <person name="Sodergren E."/>
            <person name="Clifton S."/>
            <person name="Fulton L."/>
            <person name="Fulton B."/>
            <person name="Courtney L."/>
            <person name="Fronick C."/>
            <person name="Harrison M."/>
            <person name="Strong C."/>
            <person name="Farmer C."/>
            <person name="Delahaunty K."/>
            <person name="Markovic C."/>
            <person name="Hall O."/>
            <person name="Minx P."/>
            <person name="Tomlinson C."/>
            <person name="Mitreva M."/>
            <person name="Hou S."/>
            <person name="Chen J."/>
            <person name="Wollam A."/>
            <person name="Pepin K.H."/>
            <person name="Johnson M."/>
            <person name="Bhonagiri V."/>
            <person name="Zhang X."/>
            <person name="Suruliraj S."/>
            <person name="Warren W."/>
            <person name="Chinwalla A."/>
            <person name="Mardis E.R."/>
            <person name="Wilson R.K."/>
        </authorList>
    </citation>
    <scope>NUCLEOTIDE SEQUENCE [LARGE SCALE GENOMIC DNA]</scope>
    <source>
        <strain evidence="3 4">ATCC 51873</strain>
    </source>
</reference>
<feature type="transmembrane region" description="Helical" evidence="1">
    <location>
        <begin position="33"/>
        <end position="49"/>
    </location>
</feature>
<keyword evidence="3" id="KW-0645">Protease</keyword>
<evidence type="ECO:0000313" key="3">
    <source>
        <dbReference type="EMBL" id="EHM38493.1"/>
    </source>
</evidence>
<feature type="transmembrane region" description="Helical" evidence="1">
    <location>
        <begin position="257"/>
        <end position="276"/>
    </location>
</feature>
<feature type="transmembrane region" description="Helical" evidence="1">
    <location>
        <begin position="99"/>
        <end position="120"/>
    </location>
</feature>
<keyword evidence="1" id="KW-0812">Transmembrane</keyword>
<dbReference type="HOGENOM" id="CLU_055401_1_1_6"/>
<keyword evidence="1" id="KW-0472">Membrane</keyword>
<evidence type="ECO:0000256" key="1">
    <source>
        <dbReference type="SAM" id="Phobius"/>
    </source>
</evidence>
<dbReference type="PANTHER" id="PTHR43592">
    <property type="entry name" value="CAAX AMINO TERMINAL PROTEASE"/>
    <property type="match status" value="1"/>
</dbReference>
<dbReference type="AlphaFoldDB" id="G9YCN5"/>
<keyword evidence="3" id="KW-0378">Hydrolase</keyword>
<dbReference type="Pfam" id="PF02517">
    <property type="entry name" value="Rce1-like"/>
    <property type="match status" value="1"/>
</dbReference>
<protein>
    <submittedName>
        <fullName evidence="3">CAAX amino terminal protease family protein</fullName>
    </submittedName>
</protein>
<keyword evidence="1" id="KW-1133">Transmembrane helix</keyword>
<dbReference type="Proteomes" id="UP000005959">
    <property type="component" value="Unassembled WGS sequence"/>
</dbReference>
<dbReference type="GO" id="GO:0004175">
    <property type="term" value="F:endopeptidase activity"/>
    <property type="evidence" value="ECO:0007669"/>
    <property type="project" value="UniProtKB-ARBA"/>
</dbReference>
<feature type="transmembrane region" description="Helical" evidence="1">
    <location>
        <begin position="234"/>
        <end position="251"/>
    </location>
</feature>
<dbReference type="PANTHER" id="PTHR43592:SF15">
    <property type="entry name" value="CAAX AMINO TERMINAL PROTEASE FAMILY PROTEIN"/>
    <property type="match status" value="1"/>
</dbReference>
<organism evidence="3 4">
    <name type="scientific">Hafnia alvei ATCC 51873</name>
    <dbReference type="NCBI Taxonomy" id="1002364"/>
    <lineage>
        <taxon>Bacteria</taxon>
        <taxon>Pseudomonadati</taxon>
        <taxon>Pseudomonadota</taxon>
        <taxon>Gammaproteobacteria</taxon>
        <taxon>Enterobacterales</taxon>
        <taxon>Hafniaceae</taxon>
        <taxon>Hafnia</taxon>
    </lineage>
</organism>
<name>G9YCN5_HAFAL</name>
<dbReference type="PATRIC" id="fig|1002364.3.peg.3930"/>
<comment type="caution">
    <text evidence="3">The sequence shown here is derived from an EMBL/GenBank/DDBJ whole genome shotgun (WGS) entry which is preliminary data.</text>
</comment>
<dbReference type="GO" id="GO:0080120">
    <property type="term" value="P:CAAX-box protein maturation"/>
    <property type="evidence" value="ECO:0007669"/>
    <property type="project" value="UniProtKB-ARBA"/>
</dbReference>
<accession>G9YCN5</accession>
<feature type="transmembrane region" description="Helical" evidence="1">
    <location>
        <begin position="283"/>
        <end position="303"/>
    </location>
</feature>
<dbReference type="GO" id="GO:0006508">
    <property type="term" value="P:proteolysis"/>
    <property type="evidence" value="ECO:0007669"/>
    <property type="project" value="UniProtKB-KW"/>
</dbReference>